<reference evidence="3" key="1">
    <citation type="submission" date="2016-09" db="EMBL/GenBank/DDBJ databases">
        <authorList>
            <person name="Varghese N."/>
            <person name="Submissions S."/>
        </authorList>
    </citation>
    <scope>NUCLEOTIDE SEQUENCE [LARGE SCALE GENOMIC DNA]</scope>
    <source>
        <strain evidence="3">25nlg</strain>
    </source>
</reference>
<evidence type="ECO:0000256" key="1">
    <source>
        <dbReference type="SAM" id="Phobius"/>
    </source>
</evidence>
<dbReference type="Pfam" id="PF14068">
    <property type="entry name" value="YuiB"/>
    <property type="match status" value="1"/>
</dbReference>
<dbReference type="InterPro" id="IPR025917">
    <property type="entry name" value="YuiB"/>
</dbReference>
<dbReference type="AlphaFoldDB" id="A0A1G6H277"/>
<keyword evidence="1" id="KW-0472">Membrane</keyword>
<dbReference type="STRING" id="1464122.SAMN05421737_102270"/>
<dbReference type="Proteomes" id="UP000242662">
    <property type="component" value="Unassembled WGS sequence"/>
</dbReference>
<accession>A0A1G6H277</accession>
<evidence type="ECO:0000313" key="2">
    <source>
        <dbReference type="EMBL" id="SDB88389.1"/>
    </source>
</evidence>
<gene>
    <name evidence="2" type="ORF">SAMN05421737_102270</name>
</gene>
<feature type="transmembrane region" description="Helical" evidence="1">
    <location>
        <begin position="6"/>
        <end position="27"/>
    </location>
</feature>
<dbReference type="OrthoDB" id="2382309at2"/>
<protein>
    <submittedName>
        <fullName evidence="2">Membrane protein</fullName>
    </submittedName>
</protein>
<sequence length="108" mass="12155">MEQVHILQLLVSVLLFFILFAGIGFLLNMILRLTWIMAFLYPIVILLIVNKSPYMLYVKEPGNAFSQLFSSFASLHVADIIVLISGLFGTIAAGIIMKLLRKAGYQMF</sequence>
<dbReference type="EMBL" id="FMYM01000002">
    <property type="protein sequence ID" value="SDB88389.1"/>
    <property type="molecule type" value="Genomic_DNA"/>
</dbReference>
<dbReference type="RefSeq" id="WP_090774829.1">
    <property type="nucleotide sequence ID" value="NZ_FMYM01000002.1"/>
</dbReference>
<organism evidence="2 3">
    <name type="scientific">Shouchella lonarensis</name>
    <dbReference type="NCBI Taxonomy" id="1464122"/>
    <lineage>
        <taxon>Bacteria</taxon>
        <taxon>Bacillati</taxon>
        <taxon>Bacillota</taxon>
        <taxon>Bacilli</taxon>
        <taxon>Bacillales</taxon>
        <taxon>Bacillaceae</taxon>
        <taxon>Shouchella</taxon>
    </lineage>
</organism>
<name>A0A1G6H277_9BACI</name>
<keyword evidence="1" id="KW-1133">Transmembrane helix</keyword>
<keyword evidence="3" id="KW-1185">Reference proteome</keyword>
<keyword evidence="1" id="KW-0812">Transmembrane</keyword>
<feature type="transmembrane region" description="Helical" evidence="1">
    <location>
        <begin position="39"/>
        <end position="57"/>
    </location>
</feature>
<feature type="transmembrane region" description="Helical" evidence="1">
    <location>
        <begin position="77"/>
        <end position="100"/>
    </location>
</feature>
<proteinExistence type="predicted"/>
<evidence type="ECO:0000313" key="3">
    <source>
        <dbReference type="Proteomes" id="UP000242662"/>
    </source>
</evidence>